<name>A0AC34Q574_9BILA</name>
<organism evidence="1 2">
    <name type="scientific">Panagrolaimus sp. JU765</name>
    <dbReference type="NCBI Taxonomy" id="591449"/>
    <lineage>
        <taxon>Eukaryota</taxon>
        <taxon>Metazoa</taxon>
        <taxon>Ecdysozoa</taxon>
        <taxon>Nematoda</taxon>
        <taxon>Chromadorea</taxon>
        <taxon>Rhabditida</taxon>
        <taxon>Tylenchina</taxon>
        <taxon>Panagrolaimomorpha</taxon>
        <taxon>Panagrolaimoidea</taxon>
        <taxon>Panagrolaimidae</taxon>
        <taxon>Panagrolaimus</taxon>
    </lineage>
</organism>
<reference evidence="2" key="1">
    <citation type="submission" date="2022-11" db="UniProtKB">
        <authorList>
            <consortium name="WormBaseParasite"/>
        </authorList>
    </citation>
    <scope>IDENTIFICATION</scope>
</reference>
<dbReference type="WBParaSite" id="JU765_v2.g13119.t1">
    <property type="protein sequence ID" value="JU765_v2.g13119.t1"/>
    <property type="gene ID" value="JU765_v2.g13119"/>
</dbReference>
<proteinExistence type="predicted"/>
<evidence type="ECO:0000313" key="2">
    <source>
        <dbReference type="WBParaSite" id="JU765_v2.g13119.t1"/>
    </source>
</evidence>
<dbReference type="Proteomes" id="UP000887576">
    <property type="component" value="Unplaced"/>
</dbReference>
<protein>
    <submittedName>
        <fullName evidence="2">Uncharacterized protein</fullName>
    </submittedName>
</protein>
<sequence length="82" mass="9254">MKLKGIRDKRNYPNKKWKKLQGQCPNYATNKIRTAATCSVAVFAISRLANNVNLTVMVNLENSTTIKFEHKSSQVCVGPKKE</sequence>
<evidence type="ECO:0000313" key="1">
    <source>
        <dbReference type="Proteomes" id="UP000887576"/>
    </source>
</evidence>
<accession>A0AC34Q574</accession>